<dbReference type="GO" id="GO:1902201">
    <property type="term" value="P:negative regulation of bacterial-type flagellum-dependent cell motility"/>
    <property type="evidence" value="ECO:0007669"/>
    <property type="project" value="TreeGrafter"/>
</dbReference>
<proteinExistence type="predicted"/>
<dbReference type="Pfam" id="PF21623">
    <property type="entry name" value="HK_sensor_dom_bact"/>
    <property type="match status" value="1"/>
</dbReference>
<comment type="catalytic activity">
    <reaction evidence="10">
        <text>2 GTP = 3',3'-c-di-GMP + 2 diphosphate</text>
        <dbReference type="Rhea" id="RHEA:24898"/>
        <dbReference type="ChEBI" id="CHEBI:33019"/>
        <dbReference type="ChEBI" id="CHEBI:37565"/>
        <dbReference type="ChEBI" id="CHEBI:58805"/>
        <dbReference type="EC" id="2.7.7.65"/>
    </reaction>
</comment>
<feature type="domain" description="PAC" evidence="12">
    <location>
        <begin position="415"/>
        <end position="467"/>
    </location>
</feature>
<keyword evidence="8" id="KW-0067">ATP-binding</keyword>
<evidence type="ECO:0000256" key="3">
    <source>
        <dbReference type="ARBA" id="ARBA00012528"/>
    </source>
</evidence>
<gene>
    <name evidence="14" type="ORF">F9817_03345</name>
</gene>
<comment type="subcellular location">
    <subcellularLocation>
        <location evidence="2">Cell inner membrane</location>
    </subcellularLocation>
</comment>
<evidence type="ECO:0000313" key="15">
    <source>
        <dbReference type="Proteomes" id="UP000462621"/>
    </source>
</evidence>
<dbReference type="InterPro" id="IPR000014">
    <property type="entry name" value="PAS"/>
</dbReference>
<dbReference type="SUPFAM" id="SSF103190">
    <property type="entry name" value="Sensory domain-like"/>
    <property type="match status" value="2"/>
</dbReference>
<dbReference type="NCBIfam" id="TIGR00229">
    <property type="entry name" value="sensory_box"/>
    <property type="match status" value="1"/>
</dbReference>
<dbReference type="SMART" id="SM00267">
    <property type="entry name" value="GGDEF"/>
    <property type="match status" value="1"/>
</dbReference>
<dbReference type="InterPro" id="IPR048760">
    <property type="entry name" value="VP0354-like_sensor_dom"/>
</dbReference>
<dbReference type="RefSeq" id="WP_161153549.1">
    <property type="nucleotide sequence ID" value="NZ_WEKT01000004.1"/>
</dbReference>
<dbReference type="GO" id="GO:0016301">
    <property type="term" value="F:kinase activity"/>
    <property type="evidence" value="ECO:0007669"/>
    <property type="project" value="UniProtKB-KW"/>
</dbReference>
<evidence type="ECO:0000256" key="11">
    <source>
        <dbReference type="SAM" id="Phobius"/>
    </source>
</evidence>
<evidence type="ECO:0000256" key="2">
    <source>
        <dbReference type="ARBA" id="ARBA00004533"/>
    </source>
</evidence>
<dbReference type="Pfam" id="PF00990">
    <property type="entry name" value="GGDEF"/>
    <property type="match status" value="1"/>
</dbReference>
<name>A0A7X4LI86_9VIBR</name>
<evidence type="ECO:0000259" key="13">
    <source>
        <dbReference type="PROSITE" id="PS50887"/>
    </source>
</evidence>
<keyword evidence="15" id="KW-1185">Reference proteome</keyword>
<dbReference type="InterPro" id="IPR035965">
    <property type="entry name" value="PAS-like_dom_sf"/>
</dbReference>
<dbReference type="GO" id="GO:0005524">
    <property type="term" value="F:ATP binding"/>
    <property type="evidence" value="ECO:0007669"/>
    <property type="project" value="UniProtKB-KW"/>
</dbReference>
<dbReference type="GO" id="GO:0043709">
    <property type="term" value="P:cell adhesion involved in single-species biofilm formation"/>
    <property type="evidence" value="ECO:0007669"/>
    <property type="project" value="TreeGrafter"/>
</dbReference>
<evidence type="ECO:0000256" key="4">
    <source>
        <dbReference type="ARBA" id="ARBA00022553"/>
    </source>
</evidence>
<keyword evidence="5" id="KW-0808">Transferase</keyword>
<evidence type="ECO:0000256" key="9">
    <source>
        <dbReference type="ARBA" id="ARBA00023012"/>
    </source>
</evidence>
<keyword evidence="7" id="KW-0418">Kinase</keyword>
<keyword evidence="6" id="KW-0547">Nucleotide-binding</keyword>
<dbReference type="InterPro" id="IPR043128">
    <property type="entry name" value="Rev_trsase/Diguanyl_cyclase"/>
</dbReference>
<evidence type="ECO:0000313" key="14">
    <source>
        <dbReference type="EMBL" id="MZI92240.1"/>
    </source>
</evidence>
<comment type="caution">
    <text evidence="14">The sequence shown here is derived from an EMBL/GenBank/DDBJ whole genome shotgun (WGS) entry which is preliminary data.</text>
</comment>
<keyword evidence="9" id="KW-0902">Two-component regulatory system</keyword>
<dbReference type="GO" id="GO:0052621">
    <property type="term" value="F:diguanylate cyclase activity"/>
    <property type="evidence" value="ECO:0007669"/>
    <property type="project" value="UniProtKB-EC"/>
</dbReference>
<dbReference type="PANTHER" id="PTHR45138">
    <property type="entry name" value="REGULATORY COMPONENTS OF SENSORY TRANSDUCTION SYSTEM"/>
    <property type="match status" value="1"/>
</dbReference>
<dbReference type="NCBIfam" id="TIGR00254">
    <property type="entry name" value="GGDEF"/>
    <property type="match status" value="1"/>
</dbReference>
<keyword evidence="11" id="KW-0472">Membrane</keyword>
<dbReference type="InterPro" id="IPR029787">
    <property type="entry name" value="Nucleotide_cyclase"/>
</dbReference>
<evidence type="ECO:0000256" key="5">
    <source>
        <dbReference type="ARBA" id="ARBA00022679"/>
    </source>
</evidence>
<dbReference type="SUPFAM" id="SSF55073">
    <property type="entry name" value="Nucleotide cyclase"/>
    <property type="match status" value="1"/>
</dbReference>
<dbReference type="InterPro" id="IPR050469">
    <property type="entry name" value="Diguanylate_Cyclase"/>
</dbReference>
<keyword evidence="4" id="KW-0597">Phosphoprotein</keyword>
<dbReference type="Proteomes" id="UP000462621">
    <property type="component" value="Unassembled WGS sequence"/>
</dbReference>
<evidence type="ECO:0000259" key="12">
    <source>
        <dbReference type="PROSITE" id="PS50113"/>
    </source>
</evidence>
<dbReference type="EMBL" id="WEKT01000004">
    <property type="protein sequence ID" value="MZI92240.1"/>
    <property type="molecule type" value="Genomic_DNA"/>
</dbReference>
<evidence type="ECO:0000256" key="8">
    <source>
        <dbReference type="ARBA" id="ARBA00022840"/>
    </source>
</evidence>
<dbReference type="GO" id="GO:0000160">
    <property type="term" value="P:phosphorelay signal transduction system"/>
    <property type="evidence" value="ECO:0007669"/>
    <property type="project" value="UniProtKB-KW"/>
</dbReference>
<dbReference type="InterPro" id="IPR000700">
    <property type="entry name" value="PAS-assoc_C"/>
</dbReference>
<evidence type="ECO:0000256" key="10">
    <source>
        <dbReference type="ARBA" id="ARBA00034247"/>
    </source>
</evidence>
<evidence type="ECO:0000256" key="1">
    <source>
        <dbReference type="ARBA" id="ARBA00001946"/>
    </source>
</evidence>
<dbReference type="GO" id="GO:0005886">
    <property type="term" value="C:plasma membrane"/>
    <property type="evidence" value="ECO:0007669"/>
    <property type="project" value="UniProtKB-SubCell"/>
</dbReference>
<dbReference type="CDD" id="cd00130">
    <property type="entry name" value="PAS"/>
    <property type="match status" value="1"/>
</dbReference>
<evidence type="ECO:0000256" key="7">
    <source>
        <dbReference type="ARBA" id="ARBA00022777"/>
    </source>
</evidence>
<organism evidence="14 15">
    <name type="scientific">Vibrio eleionomae</name>
    <dbReference type="NCBI Taxonomy" id="2653505"/>
    <lineage>
        <taxon>Bacteria</taxon>
        <taxon>Pseudomonadati</taxon>
        <taxon>Pseudomonadota</taxon>
        <taxon>Gammaproteobacteria</taxon>
        <taxon>Vibrionales</taxon>
        <taxon>Vibrionaceae</taxon>
        <taxon>Vibrio</taxon>
    </lineage>
</organism>
<accession>A0A7X4LI86</accession>
<reference evidence="14 15" key="1">
    <citation type="submission" date="2019-10" db="EMBL/GenBank/DDBJ databases">
        <title>Vibrio sp. nov. isolated from a shrimp pond.</title>
        <authorList>
            <person name="Gomez-Gil B."/>
            <person name="Enciso-Ibarra J."/>
            <person name="Enciso-Ibarra K."/>
            <person name="Bolan-Mejia C."/>
        </authorList>
    </citation>
    <scope>NUCLEOTIDE SEQUENCE [LARGE SCALE GENOMIC DNA]</scope>
    <source>
        <strain evidence="14 15">CAIM 722</strain>
    </source>
</reference>
<dbReference type="Pfam" id="PF13426">
    <property type="entry name" value="PAS_9"/>
    <property type="match status" value="1"/>
</dbReference>
<dbReference type="CDD" id="cd01949">
    <property type="entry name" value="GGDEF"/>
    <property type="match status" value="1"/>
</dbReference>
<protein>
    <recommendedName>
        <fullName evidence="3">diguanylate cyclase</fullName>
        <ecNumber evidence="3">2.7.7.65</ecNumber>
    </recommendedName>
</protein>
<dbReference type="PANTHER" id="PTHR45138:SF9">
    <property type="entry name" value="DIGUANYLATE CYCLASE DGCM-RELATED"/>
    <property type="match status" value="1"/>
</dbReference>
<dbReference type="PROSITE" id="PS50113">
    <property type="entry name" value="PAC"/>
    <property type="match status" value="1"/>
</dbReference>
<comment type="cofactor">
    <cofactor evidence="1">
        <name>Mg(2+)</name>
        <dbReference type="ChEBI" id="CHEBI:18420"/>
    </cofactor>
</comment>
<keyword evidence="11" id="KW-0812">Transmembrane</keyword>
<dbReference type="EC" id="2.7.7.65" evidence="3"/>
<dbReference type="AlphaFoldDB" id="A0A7X4LI86"/>
<sequence>MKRFKRTLHKATLLWLVASMIPVAYYFYQTSTAHEFLRQQVEKQGFQFLSYVSTRTNRTSTQIQQTFDELSRSALLYDYAEHPSEKLKHYLTSQWYLTSFNSKLFYQLRYLDKSGNENIRIDYTPDKEFPYVVPTAMLQSKGHRDYFHYAQQLKPGEEGAFGIDLEYEHQKPVIPYKPGLRLIFPIDAPKQRLGYFIANLDVLALIHNVTENSQNLSVDFVDKSGFYIISSDNHKLFGDLILERASFNLPAEQPDVWQAISDRPNRQGSIYTDNGLYVFQPFANALFANSGPMSIITHYSPQQLAQVYAARDRVIESDSVLIWFACGLFSVLWAQLWETYRQNKMDRTYAEFVMENGMAIALTDNRHKILRTNNQFSDLVGISSSRLSGQNLLYFQPTKETQAEMLNALEGLGEWQGEFVLKSPNGEMVVCQTSVKALKSKRNHVDFYVYSFADISAHHQAIMDLKEKSELDPTTSLWNKKKFDQNLEYYSRLKQRYPEQTDSCLAIIDIDSFKSINDHQGHAVGDEVIMFVAVQLKSLLRDTDFIARIGGDEFAVIVQHSDLKHAANLMNRIRISIASWPKHNVSISAGIALVSEDPQQTFSYADQALYRSKRKGKNCVSIHGIERLSLVESDSETQVNNP</sequence>
<dbReference type="FunFam" id="3.30.70.270:FF:000001">
    <property type="entry name" value="Diguanylate cyclase domain protein"/>
    <property type="match status" value="1"/>
</dbReference>
<feature type="domain" description="GGDEF" evidence="13">
    <location>
        <begin position="501"/>
        <end position="625"/>
    </location>
</feature>
<dbReference type="Gene3D" id="3.30.450.20">
    <property type="entry name" value="PAS domain"/>
    <property type="match status" value="3"/>
</dbReference>
<dbReference type="InterPro" id="IPR000160">
    <property type="entry name" value="GGDEF_dom"/>
</dbReference>
<dbReference type="PROSITE" id="PS50887">
    <property type="entry name" value="GGDEF"/>
    <property type="match status" value="1"/>
</dbReference>
<evidence type="ECO:0000256" key="6">
    <source>
        <dbReference type="ARBA" id="ARBA00022741"/>
    </source>
</evidence>
<feature type="transmembrane region" description="Helical" evidence="11">
    <location>
        <begin position="12"/>
        <end position="28"/>
    </location>
</feature>
<dbReference type="InterPro" id="IPR029151">
    <property type="entry name" value="Sensor-like_sf"/>
</dbReference>
<keyword evidence="11" id="KW-1133">Transmembrane helix</keyword>
<dbReference type="SUPFAM" id="SSF55785">
    <property type="entry name" value="PYP-like sensor domain (PAS domain)"/>
    <property type="match status" value="1"/>
</dbReference>
<dbReference type="Gene3D" id="3.30.70.270">
    <property type="match status" value="1"/>
</dbReference>